<feature type="compositionally biased region" description="Acidic residues" evidence="1">
    <location>
        <begin position="123"/>
        <end position="142"/>
    </location>
</feature>
<proteinExistence type="predicted"/>
<name>A0A4P9ZPR1_9FUNG</name>
<reference evidence="3" key="1">
    <citation type="journal article" date="2018" name="Nat. Microbiol.">
        <title>Leveraging single-cell genomics to expand the fungal tree of life.</title>
        <authorList>
            <person name="Ahrendt S.R."/>
            <person name="Quandt C.A."/>
            <person name="Ciobanu D."/>
            <person name="Clum A."/>
            <person name="Salamov A."/>
            <person name="Andreopoulos B."/>
            <person name="Cheng J.F."/>
            <person name="Woyke T."/>
            <person name="Pelin A."/>
            <person name="Henrissat B."/>
            <person name="Reynolds N.K."/>
            <person name="Benny G.L."/>
            <person name="Smith M.E."/>
            <person name="James T.Y."/>
            <person name="Grigoriev I.V."/>
        </authorList>
    </citation>
    <scope>NUCLEOTIDE SEQUENCE [LARGE SCALE GENOMIC DNA]</scope>
    <source>
        <strain evidence="3">RSA 468</strain>
    </source>
</reference>
<feature type="region of interest" description="Disordered" evidence="1">
    <location>
        <begin position="109"/>
        <end position="171"/>
    </location>
</feature>
<evidence type="ECO:0000256" key="1">
    <source>
        <dbReference type="SAM" id="MobiDB-lite"/>
    </source>
</evidence>
<keyword evidence="3" id="KW-1185">Reference proteome</keyword>
<dbReference type="EMBL" id="ML002894">
    <property type="protein sequence ID" value="RKP35343.1"/>
    <property type="molecule type" value="Genomic_DNA"/>
</dbReference>
<dbReference type="Proteomes" id="UP000268162">
    <property type="component" value="Unassembled WGS sequence"/>
</dbReference>
<gene>
    <name evidence="2" type="ORF">BJ085DRAFT_28173</name>
</gene>
<evidence type="ECO:0000313" key="3">
    <source>
        <dbReference type="Proteomes" id="UP000268162"/>
    </source>
</evidence>
<accession>A0A4P9ZPR1</accession>
<dbReference type="AlphaFoldDB" id="A0A4P9ZPR1"/>
<sequence length="246" mass="27878">MACPKYDDNAERCAPESDFLPATTYNVVYWPSANPFSLEQAFLATQALIWNYLAETHGPEAGTEKGTKVPSRLRPVVTATNGKGITQLRYHRNDRVVLLYLTGAGYHRQPTRRRPYRHVPLDDHEDGEDSDEDDDEEKEEDTAYNYDNPNHNLHPHQDQLAPRYSTPPPPTMAVELVDLTVDTEYPLGLGKGMKKLASMAHHYTHIYAIHCSFPESAEESQSEEQDSRVSVYTILDKHRCGSTAFD</sequence>
<organism evidence="2 3">
    <name type="scientific">Dimargaris cristalligena</name>
    <dbReference type="NCBI Taxonomy" id="215637"/>
    <lineage>
        <taxon>Eukaryota</taxon>
        <taxon>Fungi</taxon>
        <taxon>Fungi incertae sedis</taxon>
        <taxon>Zoopagomycota</taxon>
        <taxon>Kickxellomycotina</taxon>
        <taxon>Dimargaritomycetes</taxon>
        <taxon>Dimargaritales</taxon>
        <taxon>Dimargaritaceae</taxon>
        <taxon>Dimargaris</taxon>
    </lineage>
</organism>
<evidence type="ECO:0000313" key="2">
    <source>
        <dbReference type="EMBL" id="RKP35343.1"/>
    </source>
</evidence>
<protein>
    <submittedName>
        <fullName evidence="2">Uncharacterized protein</fullName>
    </submittedName>
</protein>